<proteinExistence type="predicted"/>
<accession>A0ABQ2NE42</accession>
<evidence type="ECO:0000313" key="2">
    <source>
        <dbReference type="EMBL" id="GGO92569.1"/>
    </source>
</evidence>
<evidence type="ECO:0000313" key="3">
    <source>
        <dbReference type="Proteomes" id="UP000655410"/>
    </source>
</evidence>
<keyword evidence="3" id="KW-1185">Reference proteome</keyword>
<organism evidence="2 3">
    <name type="scientific">Nocardioides phosphati</name>
    <dbReference type="NCBI Taxonomy" id="1867775"/>
    <lineage>
        <taxon>Bacteria</taxon>
        <taxon>Bacillati</taxon>
        <taxon>Actinomycetota</taxon>
        <taxon>Actinomycetes</taxon>
        <taxon>Propionibacteriales</taxon>
        <taxon>Nocardioidaceae</taxon>
        <taxon>Nocardioides</taxon>
    </lineage>
</organism>
<gene>
    <name evidence="2" type="ORF">GCM10011584_29250</name>
</gene>
<reference evidence="3" key="1">
    <citation type="journal article" date="2019" name="Int. J. Syst. Evol. Microbiol.">
        <title>The Global Catalogue of Microorganisms (GCM) 10K type strain sequencing project: providing services to taxonomists for standard genome sequencing and annotation.</title>
        <authorList>
            <consortium name="The Broad Institute Genomics Platform"/>
            <consortium name="The Broad Institute Genome Sequencing Center for Infectious Disease"/>
            <person name="Wu L."/>
            <person name="Ma J."/>
        </authorList>
    </citation>
    <scope>NUCLEOTIDE SEQUENCE [LARGE SCALE GENOMIC DNA]</scope>
    <source>
        <strain evidence="3">CGMCC 4.7371</strain>
    </source>
</reference>
<name>A0ABQ2NE42_9ACTN</name>
<feature type="region of interest" description="Disordered" evidence="1">
    <location>
        <begin position="1"/>
        <end position="26"/>
    </location>
</feature>
<protein>
    <submittedName>
        <fullName evidence="2">Uncharacterized protein</fullName>
    </submittedName>
</protein>
<comment type="caution">
    <text evidence="2">The sequence shown here is derived from an EMBL/GenBank/DDBJ whole genome shotgun (WGS) entry which is preliminary data.</text>
</comment>
<dbReference type="Proteomes" id="UP000655410">
    <property type="component" value="Unassembled WGS sequence"/>
</dbReference>
<evidence type="ECO:0000256" key="1">
    <source>
        <dbReference type="SAM" id="MobiDB-lite"/>
    </source>
</evidence>
<dbReference type="RefSeq" id="WP_188784769.1">
    <property type="nucleotide sequence ID" value="NZ_BMNI01000009.1"/>
</dbReference>
<dbReference type="EMBL" id="BMNI01000009">
    <property type="protein sequence ID" value="GGO92569.1"/>
    <property type="molecule type" value="Genomic_DNA"/>
</dbReference>
<sequence length="106" mass="11793">MSAAPPGLAPTLEAAPEHIGRAGNLPRQIRDEVARRFMADFGMTGAQAVRWARTFLNDQCVADEHDRIDMSREALARFMAEAPNNVRRGECGYARSVRKPRGQEAR</sequence>